<dbReference type="InterPro" id="IPR054696">
    <property type="entry name" value="GTP-eEF1A_C"/>
</dbReference>
<keyword evidence="11" id="KW-1185">Reference proteome</keyword>
<accession>A0ABP0TTU4</accession>
<dbReference type="InterPro" id="IPR009000">
    <property type="entry name" value="Transl_B-barrel_sf"/>
</dbReference>
<dbReference type="PANTHER" id="PTHR23115">
    <property type="entry name" value="TRANSLATION FACTOR"/>
    <property type="match status" value="1"/>
</dbReference>
<dbReference type="SUPFAM" id="SSF52540">
    <property type="entry name" value="P-loop containing nucleoside triphosphate hydrolases"/>
    <property type="match status" value="1"/>
</dbReference>
<keyword evidence="3" id="KW-0479">Metal-binding</keyword>
<dbReference type="InterPro" id="IPR027417">
    <property type="entry name" value="P-loop_NTPase"/>
</dbReference>
<evidence type="ECO:0000313" key="10">
    <source>
        <dbReference type="EMBL" id="CAK9204862.1"/>
    </source>
</evidence>
<dbReference type="Gene3D" id="2.40.30.10">
    <property type="entry name" value="Translation factors"/>
    <property type="match status" value="2"/>
</dbReference>
<evidence type="ECO:0000259" key="9">
    <source>
        <dbReference type="PROSITE" id="PS51722"/>
    </source>
</evidence>
<dbReference type="Pfam" id="PF22594">
    <property type="entry name" value="GTP-eEF1A_C"/>
    <property type="match status" value="1"/>
</dbReference>
<dbReference type="Gene3D" id="3.40.50.300">
    <property type="entry name" value="P-loop containing nucleotide triphosphate hydrolases"/>
    <property type="match status" value="1"/>
</dbReference>
<evidence type="ECO:0000313" key="11">
    <source>
        <dbReference type="Proteomes" id="UP001497512"/>
    </source>
</evidence>
<evidence type="ECO:0000256" key="2">
    <source>
        <dbReference type="ARBA" id="ARBA00007249"/>
    </source>
</evidence>
<evidence type="ECO:0000256" key="1">
    <source>
        <dbReference type="ARBA" id="ARBA00003982"/>
    </source>
</evidence>
<dbReference type="PROSITE" id="PS01358">
    <property type="entry name" value="ZF_RANBP2_1"/>
    <property type="match status" value="1"/>
</dbReference>
<gene>
    <name evidence="10" type="ORF">CSSPTR1EN2_LOCUS7598</name>
</gene>
<dbReference type="Gene3D" id="2.30.30.380">
    <property type="entry name" value="Zn-finger domain of Sec23/24"/>
    <property type="match status" value="1"/>
</dbReference>
<proteinExistence type="inferred from homology"/>
<protein>
    <recommendedName>
        <fullName evidence="9">Tr-type G domain-containing protein</fullName>
    </recommendedName>
</protein>
<keyword evidence="7" id="KW-0342">GTP-binding</keyword>
<evidence type="ECO:0000256" key="7">
    <source>
        <dbReference type="ARBA" id="ARBA00023134"/>
    </source>
</evidence>
<dbReference type="Pfam" id="PF00009">
    <property type="entry name" value="GTP_EFTU"/>
    <property type="match status" value="1"/>
</dbReference>
<dbReference type="InterPro" id="IPR036443">
    <property type="entry name" value="Znf_RanBP2_sf"/>
</dbReference>
<feature type="region of interest" description="Disordered" evidence="8">
    <location>
        <begin position="169"/>
        <end position="252"/>
    </location>
</feature>
<dbReference type="SMART" id="SM00547">
    <property type="entry name" value="ZnF_RBZ"/>
    <property type="match status" value="1"/>
</dbReference>
<dbReference type="InterPro" id="IPR001876">
    <property type="entry name" value="Znf_RanBP2"/>
</dbReference>
<evidence type="ECO:0000256" key="6">
    <source>
        <dbReference type="ARBA" id="ARBA00022833"/>
    </source>
</evidence>
<feature type="compositionally biased region" description="Acidic residues" evidence="8">
    <location>
        <begin position="11"/>
        <end position="36"/>
    </location>
</feature>
<organism evidence="10 11">
    <name type="scientific">Sphagnum troendelagicum</name>
    <dbReference type="NCBI Taxonomy" id="128251"/>
    <lineage>
        <taxon>Eukaryota</taxon>
        <taxon>Viridiplantae</taxon>
        <taxon>Streptophyta</taxon>
        <taxon>Embryophyta</taxon>
        <taxon>Bryophyta</taxon>
        <taxon>Sphagnophytina</taxon>
        <taxon>Sphagnopsida</taxon>
        <taxon>Sphagnales</taxon>
        <taxon>Sphagnaceae</taxon>
        <taxon>Sphagnum</taxon>
    </lineage>
</organism>
<dbReference type="InterPro" id="IPR009001">
    <property type="entry name" value="Transl_elong_EF1A/Init_IF2_C"/>
</dbReference>
<feature type="region of interest" description="Disordered" evidence="8">
    <location>
        <begin position="1"/>
        <end position="44"/>
    </location>
</feature>
<dbReference type="CDD" id="cd01883">
    <property type="entry name" value="EF1_alpha"/>
    <property type="match status" value="1"/>
</dbReference>
<dbReference type="SUPFAM" id="SSF90209">
    <property type="entry name" value="Ran binding protein zinc finger-like"/>
    <property type="match status" value="1"/>
</dbReference>
<name>A0ABP0TTU4_9BRYO</name>
<evidence type="ECO:0000256" key="4">
    <source>
        <dbReference type="ARBA" id="ARBA00022741"/>
    </source>
</evidence>
<feature type="domain" description="Tr-type G" evidence="9">
    <location>
        <begin position="308"/>
        <end position="538"/>
    </location>
</feature>
<dbReference type="CDD" id="cd04093">
    <property type="entry name" value="HBS1_C_III"/>
    <property type="match status" value="1"/>
</dbReference>
<feature type="compositionally biased region" description="Basic and acidic residues" evidence="8">
    <location>
        <begin position="227"/>
        <end position="237"/>
    </location>
</feature>
<dbReference type="InterPro" id="IPR050100">
    <property type="entry name" value="TRAFAC_GTPase_members"/>
</dbReference>
<reference evidence="10" key="1">
    <citation type="submission" date="2024-02" db="EMBL/GenBank/DDBJ databases">
        <authorList>
            <consortium name="ELIXIR-Norway"/>
            <consortium name="Elixir Norway"/>
        </authorList>
    </citation>
    <scope>NUCLEOTIDE SEQUENCE</scope>
</reference>
<feature type="compositionally biased region" description="Polar residues" evidence="8">
    <location>
        <begin position="179"/>
        <end position="194"/>
    </location>
</feature>
<dbReference type="EMBL" id="OZ019906">
    <property type="protein sequence ID" value="CAK9204862.1"/>
    <property type="molecule type" value="Genomic_DNA"/>
</dbReference>
<dbReference type="SUPFAM" id="SSF50465">
    <property type="entry name" value="EF-Tu/eEF-1alpha/eIF2-gamma C-terminal domain"/>
    <property type="match status" value="1"/>
</dbReference>
<dbReference type="InterPro" id="IPR000795">
    <property type="entry name" value="T_Tr_GTP-bd_dom"/>
</dbReference>
<feature type="compositionally biased region" description="Low complexity" evidence="8">
    <location>
        <begin position="195"/>
        <end position="226"/>
    </location>
</feature>
<comment type="function">
    <text evidence="1">This protein promotes the GTP-dependent binding of aminoacyl-tRNA to the A-site of ribosomes during protein biosynthesis.</text>
</comment>
<evidence type="ECO:0000256" key="3">
    <source>
        <dbReference type="ARBA" id="ARBA00022723"/>
    </source>
</evidence>
<dbReference type="PROSITE" id="PS51722">
    <property type="entry name" value="G_TR_2"/>
    <property type="match status" value="1"/>
</dbReference>
<evidence type="ECO:0000256" key="8">
    <source>
        <dbReference type="SAM" id="MobiDB-lite"/>
    </source>
</evidence>
<keyword evidence="4" id="KW-0547">Nucleotide-binding</keyword>
<keyword evidence="5" id="KW-0863">Zinc-finger</keyword>
<evidence type="ECO:0000256" key="5">
    <source>
        <dbReference type="ARBA" id="ARBA00022771"/>
    </source>
</evidence>
<comment type="similarity">
    <text evidence="2">Belongs to the TRAFAC class translation factor GTPase superfamily. Classic translation factor GTPase family. EF-Tu/EF-1A subfamily.</text>
</comment>
<keyword evidence="6" id="KW-0862">Zinc</keyword>
<sequence length="741" mass="80095">MPRKWRKAAFEDDDDVDGDYDDNYEYEEEEYGDEQEATSTSGHTDDARGVVDVWRCSVCTYDNAVDLQSCDICGVARHNTADFLPTSKKASAKHQSKPVAPPSALARALFSSLPHSKVKEARPFLQFRGDHATGSRLKDGGAFGSHSLFSWSPPLSMSRDSGIVPFQFDTPSPDDKVLGSQSGMRGSAKGNSNPANVSKTAAVSVSKSVPASKKMSMTQTMVTSSSSKHEGITEGRGKLTTQNGSSADSRKDVNLVESMRSVTLDGDHKDQRKGRELNEAPQVAVKRMPLDMYVPEAWMLPEAKKQKKQLLHLIVVGHVDAGKSTLMGHILHLLGRISQKDMHKNERESKQQGKGSFAYAWALDEGSEERARGVTMTIAVAHFETPKLRVVLLDAPGHKDFVPNMISGASQADAAILVVDASTGAFEAGLEGEGQGGGQTREHAQLVRSLGVEQLVVVVNKLDMVGYSMERFDFIKSTLQPFLKHCGFKDAAVQWVPVSAIDGQNLTSAPTEEAFRTWYAGASLMESVDMLEPPVRLTARPLRLVIAEVMRTRSLGPAALAGKLESGAIRIGSKVRVMPSGEIASIKAIEQEGKPLTVAMAGDGVDIGLTGVEAGMLSPGGVLCHPDFPIPVASRFEVRVLTLGIKIPILPGSQVVFHAHHVRRPARISQLISLLDPKTGGIIRQRPRHLTANQSAVIEVVPDELVCIEEYADFRGLGRVALRDGGKTIAVGIIVHIISMK</sequence>
<dbReference type="PRINTS" id="PR00315">
    <property type="entry name" value="ELONGATNFCT"/>
</dbReference>
<dbReference type="SUPFAM" id="SSF50447">
    <property type="entry name" value="Translation proteins"/>
    <property type="match status" value="1"/>
</dbReference>
<dbReference type="Proteomes" id="UP001497512">
    <property type="component" value="Chromosome 14"/>
</dbReference>